<dbReference type="GO" id="GO:0000976">
    <property type="term" value="F:transcription cis-regulatory region binding"/>
    <property type="evidence" value="ECO:0007669"/>
    <property type="project" value="TreeGrafter"/>
</dbReference>
<name>A0A9P8WKP6_9HYPO</name>
<protein>
    <submittedName>
        <fullName evidence="5">Fungal-specific transcription factor domain-containing protein</fullName>
    </submittedName>
</protein>
<dbReference type="InterPro" id="IPR021858">
    <property type="entry name" value="Fun_TF"/>
</dbReference>
<evidence type="ECO:0000259" key="4">
    <source>
        <dbReference type="PROSITE" id="PS50048"/>
    </source>
</evidence>
<dbReference type="PANTHER" id="PTHR37534:SF11">
    <property type="entry name" value="ZN(II)2CYS6 TRANSCRIPTION FACTOR (EUROFUNG)"/>
    <property type="match status" value="1"/>
</dbReference>
<gene>
    <name evidence="5" type="ORF">B0T10DRAFT_469940</name>
</gene>
<dbReference type="GO" id="GO:0045944">
    <property type="term" value="P:positive regulation of transcription by RNA polymerase II"/>
    <property type="evidence" value="ECO:0007669"/>
    <property type="project" value="TreeGrafter"/>
</dbReference>
<keyword evidence="6" id="KW-1185">Reference proteome</keyword>
<evidence type="ECO:0000256" key="1">
    <source>
        <dbReference type="ARBA" id="ARBA00004123"/>
    </source>
</evidence>
<evidence type="ECO:0000256" key="3">
    <source>
        <dbReference type="SAM" id="MobiDB-lite"/>
    </source>
</evidence>
<dbReference type="GO" id="GO:0005634">
    <property type="term" value="C:nucleus"/>
    <property type="evidence" value="ECO:0007669"/>
    <property type="project" value="UniProtKB-SubCell"/>
</dbReference>
<comment type="subcellular location">
    <subcellularLocation>
        <location evidence="1">Nucleus</location>
    </subcellularLocation>
</comment>
<organism evidence="5 6">
    <name type="scientific">Thelonectria olida</name>
    <dbReference type="NCBI Taxonomy" id="1576542"/>
    <lineage>
        <taxon>Eukaryota</taxon>
        <taxon>Fungi</taxon>
        <taxon>Dikarya</taxon>
        <taxon>Ascomycota</taxon>
        <taxon>Pezizomycotina</taxon>
        <taxon>Sordariomycetes</taxon>
        <taxon>Hypocreomycetidae</taxon>
        <taxon>Hypocreales</taxon>
        <taxon>Nectriaceae</taxon>
        <taxon>Thelonectria</taxon>
    </lineage>
</organism>
<feature type="region of interest" description="Disordered" evidence="3">
    <location>
        <begin position="1"/>
        <end position="51"/>
    </location>
</feature>
<dbReference type="EMBL" id="JAGPYM010000001">
    <property type="protein sequence ID" value="KAH6900216.1"/>
    <property type="molecule type" value="Genomic_DNA"/>
</dbReference>
<accession>A0A9P8WKP6</accession>
<evidence type="ECO:0000256" key="2">
    <source>
        <dbReference type="ARBA" id="ARBA00023242"/>
    </source>
</evidence>
<dbReference type="SUPFAM" id="SSF57701">
    <property type="entry name" value="Zn2/Cys6 DNA-binding domain"/>
    <property type="match status" value="1"/>
</dbReference>
<dbReference type="PROSITE" id="PS00463">
    <property type="entry name" value="ZN2_CY6_FUNGAL_1"/>
    <property type="match status" value="1"/>
</dbReference>
<dbReference type="Proteomes" id="UP000777438">
    <property type="component" value="Unassembled WGS sequence"/>
</dbReference>
<dbReference type="InterPro" id="IPR001138">
    <property type="entry name" value="Zn2Cys6_DnaBD"/>
</dbReference>
<dbReference type="AlphaFoldDB" id="A0A9P8WKP6"/>
<feature type="compositionally biased region" description="Basic and acidic residues" evidence="3">
    <location>
        <begin position="106"/>
        <end position="117"/>
    </location>
</feature>
<sequence>MTESPTNSDSGPTAGSVKQTQKQKQKDVGTKPTTTKTAAAGVSKPRSRSGCHTCKAKHLKCDETKPECLVCIRKGWSCGGYQREFRWSYKHERKTKAGGRRKAKTKAGEDETQEQGRQRTKAPASSISVSEYPLEGLTLDFRADAHLPDFSHTLPPLPIIDYGWDSSEPDIIPQTEIITPIHNAGPWSPERSSANLIVPMLEQPEVPEAEYVEDDVEILPDAETHLALTTTIQHFEYCTQIPTPITHLPSVLITQWFKSVCSVWSAYDSDMNLNRQLATSLWSESESVSACLQSMSASFLATRIPYLRDTSLSMMKNATKSIHNELVLARNYKFVNSIPTGLLFSLFCLGTTLCWIEAGQLGIPFLRAAKSLLDQINQQRPILSHADGELLDFFNKSWVYCDMLLSVVSYDYAQFPMDEEPAQTPGSPPGVASKRTDDIPHPWTGISTAASTLFTRAIRLCRSFRHNVRKQAPTPSDIEMVLKQMEEAPRIEEQLLQLEYDTVVPMSETGDQHTPCVHLVKVAEAYRIAALLQLYQTFPDLVALRIPHESSSSRPGPVPWDEWIVPLSLRLIDILEHIPAESGSRMVQPLLCITASTGLRLDVPADAWRSGSLQAQAPVNDIPLGVHQESCDITEFMNQLDSVDQPTGGSNLPTQMSIDVGNARAFVLKRLNMLENTLPPKPIIMAKSLVQAIWAAYDSEMPGCNSVHWVDVMEEQNLRSFFG</sequence>
<evidence type="ECO:0000313" key="5">
    <source>
        <dbReference type="EMBL" id="KAH6900216.1"/>
    </source>
</evidence>
<dbReference type="Pfam" id="PF11951">
    <property type="entry name" value="Fungal_trans_2"/>
    <property type="match status" value="2"/>
</dbReference>
<dbReference type="PROSITE" id="PS50048">
    <property type="entry name" value="ZN2_CY6_FUNGAL_2"/>
    <property type="match status" value="1"/>
</dbReference>
<dbReference type="CDD" id="cd00067">
    <property type="entry name" value="GAL4"/>
    <property type="match status" value="1"/>
</dbReference>
<proteinExistence type="predicted"/>
<feature type="compositionally biased region" description="Basic residues" evidence="3">
    <location>
        <begin position="93"/>
        <end position="105"/>
    </location>
</feature>
<dbReference type="Pfam" id="PF00172">
    <property type="entry name" value="Zn_clus"/>
    <property type="match status" value="1"/>
</dbReference>
<keyword evidence="2" id="KW-0539">Nucleus</keyword>
<feature type="region of interest" description="Disordered" evidence="3">
    <location>
        <begin position="93"/>
        <end position="127"/>
    </location>
</feature>
<comment type="caution">
    <text evidence="5">The sequence shown here is derived from an EMBL/GenBank/DDBJ whole genome shotgun (WGS) entry which is preliminary data.</text>
</comment>
<feature type="compositionally biased region" description="Low complexity" evidence="3">
    <location>
        <begin position="30"/>
        <end position="40"/>
    </location>
</feature>
<dbReference type="GO" id="GO:0008270">
    <property type="term" value="F:zinc ion binding"/>
    <property type="evidence" value="ECO:0007669"/>
    <property type="project" value="InterPro"/>
</dbReference>
<feature type="compositionally biased region" description="Polar residues" evidence="3">
    <location>
        <begin position="1"/>
        <end position="17"/>
    </location>
</feature>
<dbReference type="Gene3D" id="4.10.240.10">
    <property type="entry name" value="Zn(2)-C6 fungal-type DNA-binding domain"/>
    <property type="match status" value="1"/>
</dbReference>
<evidence type="ECO:0000313" key="6">
    <source>
        <dbReference type="Proteomes" id="UP000777438"/>
    </source>
</evidence>
<reference evidence="5 6" key="1">
    <citation type="journal article" date="2021" name="Nat. Commun.">
        <title>Genetic determinants of endophytism in the Arabidopsis root mycobiome.</title>
        <authorList>
            <person name="Mesny F."/>
            <person name="Miyauchi S."/>
            <person name="Thiergart T."/>
            <person name="Pickel B."/>
            <person name="Atanasova L."/>
            <person name="Karlsson M."/>
            <person name="Huettel B."/>
            <person name="Barry K.W."/>
            <person name="Haridas S."/>
            <person name="Chen C."/>
            <person name="Bauer D."/>
            <person name="Andreopoulos W."/>
            <person name="Pangilinan J."/>
            <person name="LaButti K."/>
            <person name="Riley R."/>
            <person name="Lipzen A."/>
            <person name="Clum A."/>
            <person name="Drula E."/>
            <person name="Henrissat B."/>
            <person name="Kohler A."/>
            <person name="Grigoriev I.V."/>
            <person name="Martin F.M."/>
            <person name="Hacquard S."/>
        </authorList>
    </citation>
    <scope>NUCLEOTIDE SEQUENCE [LARGE SCALE GENOMIC DNA]</scope>
    <source>
        <strain evidence="5 6">MPI-CAGE-CH-0241</strain>
    </source>
</reference>
<dbReference type="PANTHER" id="PTHR37534">
    <property type="entry name" value="TRANSCRIPTIONAL ACTIVATOR PROTEIN UGA3"/>
    <property type="match status" value="1"/>
</dbReference>
<dbReference type="GO" id="GO:0000981">
    <property type="term" value="F:DNA-binding transcription factor activity, RNA polymerase II-specific"/>
    <property type="evidence" value="ECO:0007669"/>
    <property type="project" value="InterPro"/>
</dbReference>
<dbReference type="OrthoDB" id="4835445at2759"/>
<dbReference type="InterPro" id="IPR036864">
    <property type="entry name" value="Zn2-C6_fun-type_DNA-bd_sf"/>
</dbReference>
<feature type="domain" description="Zn(2)-C6 fungal-type" evidence="4">
    <location>
        <begin position="50"/>
        <end position="78"/>
    </location>
</feature>
<dbReference type="SMART" id="SM00066">
    <property type="entry name" value="GAL4"/>
    <property type="match status" value="1"/>
</dbReference>